<feature type="non-terminal residue" evidence="10">
    <location>
        <position position="99"/>
    </location>
</feature>
<dbReference type="OrthoDB" id="3437960at2759"/>
<dbReference type="SUPFAM" id="SSF57667">
    <property type="entry name" value="beta-beta-alpha zinc fingers"/>
    <property type="match status" value="2"/>
</dbReference>
<dbReference type="FunFam" id="3.30.160.60:FF:000478">
    <property type="entry name" value="Zinc finger protein 133"/>
    <property type="match status" value="1"/>
</dbReference>
<evidence type="ECO:0000256" key="3">
    <source>
        <dbReference type="ARBA" id="ARBA00022737"/>
    </source>
</evidence>
<organism evidence="10 11">
    <name type="scientific">Centropus unirufus</name>
    <dbReference type="NCBI Taxonomy" id="1118519"/>
    <lineage>
        <taxon>Eukaryota</taxon>
        <taxon>Metazoa</taxon>
        <taxon>Chordata</taxon>
        <taxon>Craniata</taxon>
        <taxon>Vertebrata</taxon>
        <taxon>Euteleostomi</taxon>
        <taxon>Archelosauria</taxon>
        <taxon>Archosauria</taxon>
        <taxon>Dinosauria</taxon>
        <taxon>Saurischia</taxon>
        <taxon>Theropoda</taxon>
        <taxon>Coelurosauria</taxon>
        <taxon>Aves</taxon>
        <taxon>Neognathae</taxon>
        <taxon>Neoaves</taxon>
        <taxon>Otidimorphae</taxon>
        <taxon>Cuculiformes</taxon>
        <taxon>Centropidae</taxon>
        <taxon>Centropus</taxon>
    </lineage>
</organism>
<evidence type="ECO:0000256" key="2">
    <source>
        <dbReference type="ARBA" id="ARBA00022723"/>
    </source>
</evidence>
<feature type="non-terminal residue" evidence="10">
    <location>
        <position position="1"/>
    </location>
</feature>
<evidence type="ECO:0000256" key="4">
    <source>
        <dbReference type="ARBA" id="ARBA00022771"/>
    </source>
</evidence>
<dbReference type="GO" id="GO:0008270">
    <property type="term" value="F:zinc ion binding"/>
    <property type="evidence" value="ECO:0007669"/>
    <property type="project" value="UniProtKB-KW"/>
</dbReference>
<evidence type="ECO:0000259" key="9">
    <source>
        <dbReference type="PROSITE" id="PS50157"/>
    </source>
</evidence>
<dbReference type="FunFam" id="3.30.160.60:FF:000710">
    <property type="entry name" value="Zinc finger protein 768"/>
    <property type="match status" value="1"/>
</dbReference>
<evidence type="ECO:0000313" key="10">
    <source>
        <dbReference type="EMBL" id="NWR82062.1"/>
    </source>
</evidence>
<evidence type="ECO:0000256" key="6">
    <source>
        <dbReference type="ARBA" id="ARBA00023242"/>
    </source>
</evidence>
<feature type="domain" description="C2H2-type" evidence="9">
    <location>
        <begin position="28"/>
        <end position="55"/>
    </location>
</feature>
<keyword evidence="6" id="KW-0539">Nucleus</keyword>
<feature type="domain" description="C2H2-type" evidence="9">
    <location>
        <begin position="56"/>
        <end position="83"/>
    </location>
</feature>
<keyword evidence="3" id="KW-0677">Repeat</keyword>
<dbReference type="Pfam" id="PF00096">
    <property type="entry name" value="zf-C2H2"/>
    <property type="match status" value="2"/>
</dbReference>
<comment type="subcellular location">
    <subcellularLocation>
        <location evidence="1">Nucleus</location>
    </subcellularLocation>
</comment>
<keyword evidence="4 7" id="KW-0863">Zinc-finger</keyword>
<dbReference type="PROSITE" id="PS50157">
    <property type="entry name" value="ZINC_FINGER_C2H2_2"/>
    <property type="match status" value="2"/>
</dbReference>
<dbReference type="PANTHER" id="PTHR23226:SF416">
    <property type="entry name" value="FI01424P"/>
    <property type="match status" value="1"/>
</dbReference>
<dbReference type="GO" id="GO:0005634">
    <property type="term" value="C:nucleus"/>
    <property type="evidence" value="ECO:0007669"/>
    <property type="project" value="UniProtKB-SubCell"/>
</dbReference>
<dbReference type="InterPro" id="IPR036236">
    <property type="entry name" value="Znf_C2H2_sf"/>
</dbReference>
<evidence type="ECO:0000256" key="5">
    <source>
        <dbReference type="ARBA" id="ARBA00022833"/>
    </source>
</evidence>
<dbReference type="InterPro" id="IPR013087">
    <property type="entry name" value="Znf_C2H2_type"/>
</dbReference>
<dbReference type="Proteomes" id="UP000517892">
    <property type="component" value="Unassembled WGS sequence"/>
</dbReference>
<evidence type="ECO:0000256" key="1">
    <source>
        <dbReference type="ARBA" id="ARBA00004123"/>
    </source>
</evidence>
<dbReference type="PROSITE" id="PS00028">
    <property type="entry name" value="ZINC_FINGER_C2H2_1"/>
    <property type="match status" value="1"/>
</dbReference>
<evidence type="ECO:0000313" key="11">
    <source>
        <dbReference type="Proteomes" id="UP000517892"/>
    </source>
</evidence>
<name>A0A7K5AE81_9AVES</name>
<proteinExistence type="predicted"/>
<feature type="region of interest" description="Disordered" evidence="8">
    <location>
        <begin position="1"/>
        <end position="31"/>
    </location>
</feature>
<keyword evidence="11" id="KW-1185">Reference proteome</keyword>
<evidence type="ECO:0000256" key="8">
    <source>
        <dbReference type="SAM" id="MobiDB-lite"/>
    </source>
</evidence>
<dbReference type="Gene3D" id="3.30.160.60">
    <property type="entry name" value="Classic Zinc Finger"/>
    <property type="match status" value="3"/>
</dbReference>
<keyword evidence="5" id="KW-0862">Zinc</keyword>
<gene>
    <name evidence="10" type="primary">Zg9</name>
    <name evidence="10" type="ORF">CENUNI_R15006</name>
</gene>
<dbReference type="SMART" id="SM00355">
    <property type="entry name" value="ZnF_C2H2"/>
    <property type="match status" value="2"/>
</dbReference>
<comment type="caution">
    <text evidence="10">The sequence shown here is derived from an EMBL/GenBank/DDBJ whole genome shotgun (WGS) entry which is preliminary data.</text>
</comment>
<dbReference type="GO" id="GO:0000981">
    <property type="term" value="F:DNA-binding transcription factor activity, RNA polymerase II-specific"/>
    <property type="evidence" value="ECO:0007669"/>
    <property type="project" value="TreeGrafter"/>
</dbReference>
<dbReference type="GO" id="GO:0000978">
    <property type="term" value="F:RNA polymerase II cis-regulatory region sequence-specific DNA binding"/>
    <property type="evidence" value="ECO:0007669"/>
    <property type="project" value="TreeGrafter"/>
</dbReference>
<dbReference type="EMBL" id="VYZI01002719">
    <property type="protein sequence ID" value="NWR82062.1"/>
    <property type="molecule type" value="Genomic_DNA"/>
</dbReference>
<keyword evidence="2" id="KW-0479">Metal-binding</keyword>
<dbReference type="AlphaFoldDB" id="A0A7K5AE81"/>
<reference evidence="10 11" key="1">
    <citation type="submission" date="2019-09" db="EMBL/GenBank/DDBJ databases">
        <title>Bird 10,000 Genomes (B10K) Project - Family phase.</title>
        <authorList>
            <person name="Zhang G."/>
        </authorList>
    </citation>
    <scope>NUCLEOTIDE SEQUENCE [LARGE SCALE GENOMIC DNA]</scope>
    <source>
        <strain evidence="10">B10K-DU-017-25</strain>
        <tissue evidence="10">Mixed tissue sample</tissue>
    </source>
</reference>
<accession>A0A7K5AE81</accession>
<dbReference type="PANTHER" id="PTHR23226">
    <property type="entry name" value="ZINC FINGER AND SCAN DOMAIN-CONTAINING"/>
    <property type="match status" value="1"/>
</dbReference>
<evidence type="ECO:0000256" key="7">
    <source>
        <dbReference type="PROSITE-ProRule" id="PRU00042"/>
    </source>
</evidence>
<sequence length="99" mass="11100">QPGGSSGRALGQCGLSQEPPPRALEKPLSGPDCRKSFNHSSALMVHQRSHSGEKPFSCPTCRKRFNWRSALIMHQRSHNGKEPFTCPTCRERFPRKEAL</sequence>
<protein>
    <submittedName>
        <fullName evidence="10">ZG9 protein</fullName>
    </submittedName>
</protein>